<reference evidence="2" key="1">
    <citation type="submission" date="2017-09" db="EMBL/GenBank/DDBJ databases">
        <title>Depth-based differentiation of microbial function through sediment-hosted aquifers and enrichment of novel symbionts in the deep terrestrial subsurface.</title>
        <authorList>
            <person name="Probst A.J."/>
            <person name="Ladd B."/>
            <person name="Jarett J.K."/>
            <person name="Geller-Mcgrath D.E."/>
            <person name="Sieber C.M.K."/>
            <person name="Emerson J.B."/>
            <person name="Anantharaman K."/>
            <person name="Thomas B.C."/>
            <person name="Malmstrom R."/>
            <person name="Stieglmeier M."/>
            <person name="Klingl A."/>
            <person name="Woyke T."/>
            <person name="Ryan C.M."/>
            <person name="Banfield J.F."/>
        </authorList>
    </citation>
    <scope>NUCLEOTIDE SEQUENCE [LARGE SCALE GENOMIC DNA]</scope>
</reference>
<gene>
    <name evidence="1" type="ORF">COT12_00730</name>
</gene>
<dbReference type="AlphaFoldDB" id="A0A2M6YCT0"/>
<proteinExistence type="predicted"/>
<organism evidence="1 2">
    <name type="scientific">Candidatus Berkelbacteria bacterium CG08_land_8_20_14_0_20_39_8</name>
    <dbReference type="NCBI Taxonomy" id="1974511"/>
    <lineage>
        <taxon>Bacteria</taxon>
        <taxon>Candidatus Berkelbacteria</taxon>
    </lineage>
</organism>
<accession>A0A2M6YCT0</accession>
<name>A0A2M6YCT0_9BACT</name>
<dbReference type="EMBL" id="PEXI01000026">
    <property type="protein sequence ID" value="PIU24499.1"/>
    <property type="molecule type" value="Genomic_DNA"/>
</dbReference>
<sequence length="374" mass="40925">MILKKYIFLFLALVLAVFVPVFSVSALDLNHELPMLNWGMPSASWTDYNGNNFTIFADPEATETVRNSAPDTLPELLFNTNCVVNAASTSLVGINRCISFSNVTSMKIYNSKTWANSMLKSATAVFRYPDRQIIGDSFNSDGNFAFWGRHLRQTPDNSDSNAQWQLQGYSFNPTAQAYWDTNDPSKNSTMTATISRLLQNSKTLSTGALPSDFDGVCQNPAATITTCPEINQYPDGRIWDFNSSINTTAVTVGVTFKYQKKSSIIVKEGNLLIKKAMTAANDSSSIGFIVQEGDVTITNTSSSLIKIKTSIFAPNGTITINAGSGGIELTGSFVAKNFVYNDTGGISFWEDSRGESVWPPGFRDLQPLTTKSKL</sequence>
<dbReference type="Proteomes" id="UP000229896">
    <property type="component" value="Unassembled WGS sequence"/>
</dbReference>
<evidence type="ECO:0000313" key="1">
    <source>
        <dbReference type="EMBL" id="PIU24499.1"/>
    </source>
</evidence>
<protein>
    <submittedName>
        <fullName evidence="1">Uncharacterized protein</fullName>
    </submittedName>
</protein>
<evidence type="ECO:0000313" key="2">
    <source>
        <dbReference type="Proteomes" id="UP000229896"/>
    </source>
</evidence>
<comment type="caution">
    <text evidence="1">The sequence shown here is derived from an EMBL/GenBank/DDBJ whole genome shotgun (WGS) entry which is preliminary data.</text>
</comment>